<reference evidence="3" key="2">
    <citation type="submission" date="2015-01" db="EMBL/GenBank/DDBJ databases">
        <title>Evolutionary Origins and Diversification of the Mycorrhizal Mutualists.</title>
        <authorList>
            <consortium name="DOE Joint Genome Institute"/>
            <consortium name="Mycorrhizal Genomics Consortium"/>
            <person name="Kohler A."/>
            <person name="Kuo A."/>
            <person name="Nagy L.G."/>
            <person name="Floudas D."/>
            <person name="Copeland A."/>
            <person name="Barry K.W."/>
            <person name="Cichocki N."/>
            <person name="Veneault-Fourrey C."/>
            <person name="LaButti K."/>
            <person name="Lindquist E.A."/>
            <person name="Lipzen A."/>
            <person name="Lundell T."/>
            <person name="Morin E."/>
            <person name="Murat C."/>
            <person name="Riley R."/>
            <person name="Ohm R."/>
            <person name="Sun H."/>
            <person name="Tunlid A."/>
            <person name="Henrissat B."/>
            <person name="Grigoriev I.V."/>
            <person name="Hibbett D.S."/>
            <person name="Martin F."/>
        </authorList>
    </citation>
    <scope>NUCLEOTIDE SEQUENCE [LARGE SCALE GENOMIC DNA]</scope>
    <source>
        <strain evidence="3">MAFF 305830</strain>
    </source>
</reference>
<proteinExistence type="predicted"/>
<name>A0A0C2WYS5_SERVB</name>
<dbReference type="AlphaFoldDB" id="A0A0C2WYS5"/>
<evidence type="ECO:0000256" key="1">
    <source>
        <dbReference type="SAM" id="MobiDB-lite"/>
    </source>
</evidence>
<gene>
    <name evidence="2" type="ORF">M408DRAFT_284347</name>
</gene>
<reference evidence="2 3" key="1">
    <citation type="submission" date="2014-04" db="EMBL/GenBank/DDBJ databases">
        <authorList>
            <consortium name="DOE Joint Genome Institute"/>
            <person name="Kuo A."/>
            <person name="Zuccaro A."/>
            <person name="Kohler A."/>
            <person name="Nagy L.G."/>
            <person name="Floudas D."/>
            <person name="Copeland A."/>
            <person name="Barry K.W."/>
            <person name="Cichocki N."/>
            <person name="Veneault-Fourrey C."/>
            <person name="LaButti K."/>
            <person name="Lindquist E.A."/>
            <person name="Lipzen A."/>
            <person name="Lundell T."/>
            <person name="Morin E."/>
            <person name="Murat C."/>
            <person name="Sun H."/>
            <person name="Tunlid A."/>
            <person name="Henrissat B."/>
            <person name="Grigoriev I.V."/>
            <person name="Hibbett D.S."/>
            <person name="Martin F."/>
            <person name="Nordberg H.P."/>
            <person name="Cantor M.N."/>
            <person name="Hua S.X."/>
        </authorList>
    </citation>
    <scope>NUCLEOTIDE SEQUENCE [LARGE SCALE GENOMIC DNA]</scope>
    <source>
        <strain evidence="2 3">MAFF 305830</strain>
    </source>
</reference>
<keyword evidence="3" id="KW-1185">Reference proteome</keyword>
<evidence type="ECO:0000313" key="2">
    <source>
        <dbReference type="EMBL" id="KIM22472.1"/>
    </source>
</evidence>
<dbReference type="Proteomes" id="UP000054097">
    <property type="component" value="Unassembled WGS sequence"/>
</dbReference>
<feature type="region of interest" description="Disordered" evidence="1">
    <location>
        <begin position="36"/>
        <end position="57"/>
    </location>
</feature>
<organism evidence="2 3">
    <name type="scientific">Serendipita vermifera MAFF 305830</name>
    <dbReference type="NCBI Taxonomy" id="933852"/>
    <lineage>
        <taxon>Eukaryota</taxon>
        <taxon>Fungi</taxon>
        <taxon>Dikarya</taxon>
        <taxon>Basidiomycota</taxon>
        <taxon>Agaricomycotina</taxon>
        <taxon>Agaricomycetes</taxon>
        <taxon>Sebacinales</taxon>
        <taxon>Serendipitaceae</taxon>
        <taxon>Serendipita</taxon>
    </lineage>
</organism>
<evidence type="ECO:0000313" key="3">
    <source>
        <dbReference type="Proteomes" id="UP000054097"/>
    </source>
</evidence>
<protein>
    <submittedName>
        <fullName evidence="2">Uncharacterized protein</fullName>
    </submittedName>
</protein>
<accession>A0A0C2WYS5</accession>
<feature type="compositionally biased region" description="Polar residues" evidence="1">
    <location>
        <begin position="44"/>
        <end position="57"/>
    </location>
</feature>
<dbReference type="HOGENOM" id="CLU_2672666_0_0_1"/>
<sequence length="75" mass="8262">MGPCSIPNWFETPNAESAFERLDEFKVLQDSKTSYKDHKGCNAQGGTRESRTSSPNLISTNSFLGAAEFSSSREI</sequence>
<dbReference type="EMBL" id="KN824355">
    <property type="protein sequence ID" value="KIM22472.1"/>
    <property type="molecule type" value="Genomic_DNA"/>
</dbReference>